<comment type="caution">
    <text evidence="1">The sequence shown here is derived from an EMBL/GenBank/DDBJ whole genome shotgun (WGS) entry which is preliminary data.</text>
</comment>
<gene>
    <name evidence="1" type="ORF">ACFPGP_06515</name>
</gene>
<dbReference type="SUPFAM" id="SSF109854">
    <property type="entry name" value="DinB/YfiT-like putative metalloenzymes"/>
    <property type="match status" value="1"/>
</dbReference>
<dbReference type="EMBL" id="JBHSKD010000007">
    <property type="protein sequence ID" value="MFC5176315.1"/>
    <property type="molecule type" value="Genomic_DNA"/>
</dbReference>
<evidence type="ECO:0000313" key="1">
    <source>
        <dbReference type="EMBL" id="MFC5176315.1"/>
    </source>
</evidence>
<dbReference type="RefSeq" id="WP_378588499.1">
    <property type="nucleotide sequence ID" value="NZ_JBHSKD010000007.1"/>
</dbReference>
<name>A0ABW0BGH3_9ACTN</name>
<dbReference type="Gene3D" id="1.20.120.450">
    <property type="entry name" value="dinb family like domain"/>
    <property type="match status" value="1"/>
</dbReference>
<sequence>MSDDRPDPGYPLDESGTLLGFLEFHRATLLLKTGGLDADQLAATLGPSPVTLGGLLSHLSFVEHWWLHHVLAGREVAEPWASLDWDADPDQDWHLATALTPAQLRASYEAEVARSRATVAAAGSLDELSAVASERTGRHFNLRWILVHLVEEYARHNGHADLVREAVDGATGQ</sequence>
<dbReference type="InterPro" id="IPR007061">
    <property type="entry name" value="MST-like"/>
</dbReference>
<dbReference type="Proteomes" id="UP001596087">
    <property type="component" value="Unassembled WGS sequence"/>
</dbReference>
<organism evidence="1 2">
    <name type="scientific">Nocardioides taihuensis</name>
    <dbReference type="NCBI Taxonomy" id="1835606"/>
    <lineage>
        <taxon>Bacteria</taxon>
        <taxon>Bacillati</taxon>
        <taxon>Actinomycetota</taxon>
        <taxon>Actinomycetes</taxon>
        <taxon>Propionibacteriales</taxon>
        <taxon>Nocardioidaceae</taxon>
        <taxon>Nocardioides</taxon>
    </lineage>
</organism>
<protein>
    <submittedName>
        <fullName evidence="1">DinB family protein</fullName>
    </submittedName>
</protein>
<accession>A0ABW0BGH3</accession>
<reference evidence="2" key="1">
    <citation type="journal article" date="2019" name="Int. J. Syst. Evol. Microbiol.">
        <title>The Global Catalogue of Microorganisms (GCM) 10K type strain sequencing project: providing services to taxonomists for standard genome sequencing and annotation.</title>
        <authorList>
            <consortium name="The Broad Institute Genomics Platform"/>
            <consortium name="The Broad Institute Genome Sequencing Center for Infectious Disease"/>
            <person name="Wu L."/>
            <person name="Ma J."/>
        </authorList>
    </citation>
    <scope>NUCLEOTIDE SEQUENCE [LARGE SCALE GENOMIC DNA]</scope>
    <source>
        <strain evidence="2">DFY41</strain>
    </source>
</reference>
<proteinExistence type="predicted"/>
<keyword evidence="2" id="KW-1185">Reference proteome</keyword>
<dbReference type="InterPro" id="IPR034660">
    <property type="entry name" value="DinB/YfiT-like"/>
</dbReference>
<dbReference type="Pfam" id="PF04978">
    <property type="entry name" value="MST"/>
    <property type="match status" value="1"/>
</dbReference>
<evidence type="ECO:0000313" key="2">
    <source>
        <dbReference type="Proteomes" id="UP001596087"/>
    </source>
</evidence>